<evidence type="ECO:0000313" key="2">
    <source>
        <dbReference type="EMBL" id="PLB36411.1"/>
    </source>
</evidence>
<evidence type="ECO:0000313" key="3">
    <source>
        <dbReference type="Proteomes" id="UP000234585"/>
    </source>
</evidence>
<accession>A0A2I2F719</accession>
<gene>
    <name evidence="2" type="ORF">BDW47DRAFT_127194</name>
</gene>
<dbReference type="OrthoDB" id="2119228at2759"/>
<dbReference type="AlphaFoldDB" id="A0A2I2F719"/>
<keyword evidence="1" id="KW-0732">Signal</keyword>
<dbReference type="STRING" id="41067.A0A2I2F719"/>
<dbReference type="RefSeq" id="XP_024670423.1">
    <property type="nucleotide sequence ID" value="XM_024816678.1"/>
</dbReference>
<feature type="chain" id="PRO_5014153160" evidence="1">
    <location>
        <begin position="18"/>
        <end position="233"/>
    </location>
</feature>
<dbReference type="GeneID" id="36523838"/>
<proteinExistence type="predicted"/>
<name>A0A2I2F719_ASPCN</name>
<protein>
    <submittedName>
        <fullName evidence="2">Uncharacterized protein</fullName>
    </submittedName>
</protein>
<sequence length="233" mass="24663">MMKSFLLPLLCVAATSALGIPSNDLLVGKSEIDKRNPIAIIIGMAMTGAAGNSAAQVVNMKFDDSLPFSEGSGNCRMSITTQGGGNCNVDTTPDSRAGAGTDTTKHDGDWNVCWWDDEKKISGKQYFTDPGIGKYSIVFTARDSDKVNEDIEGAEGCGGEGMCNPQITFYRDGYELVLNTWQSVYQGSSSPDGVGLCQGGVLDQFHKGGMVFGFTCAVPCEGDKGIPSDKPAR</sequence>
<feature type="signal peptide" evidence="1">
    <location>
        <begin position="1"/>
        <end position="17"/>
    </location>
</feature>
<evidence type="ECO:0000256" key="1">
    <source>
        <dbReference type="SAM" id="SignalP"/>
    </source>
</evidence>
<dbReference type="EMBL" id="KZ559151">
    <property type="protein sequence ID" value="PLB36411.1"/>
    <property type="molecule type" value="Genomic_DNA"/>
</dbReference>
<dbReference type="Proteomes" id="UP000234585">
    <property type="component" value="Unassembled WGS sequence"/>
</dbReference>
<organism evidence="2 3">
    <name type="scientific">Aspergillus candidus</name>
    <dbReference type="NCBI Taxonomy" id="41067"/>
    <lineage>
        <taxon>Eukaryota</taxon>
        <taxon>Fungi</taxon>
        <taxon>Dikarya</taxon>
        <taxon>Ascomycota</taxon>
        <taxon>Pezizomycotina</taxon>
        <taxon>Eurotiomycetes</taxon>
        <taxon>Eurotiomycetidae</taxon>
        <taxon>Eurotiales</taxon>
        <taxon>Aspergillaceae</taxon>
        <taxon>Aspergillus</taxon>
        <taxon>Aspergillus subgen. Circumdati</taxon>
    </lineage>
</organism>
<keyword evidence="3" id="KW-1185">Reference proteome</keyword>
<reference evidence="2 3" key="1">
    <citation type="submission" date="2017-12" db="EMBL/GenBank/DDBJ databases">
        <authorList>
            <consortium name="DOE Joint Genome Institute"/>
            <person name="Haridas S."/>
            <person name="Kjaerbolling I."/>
            <person name="Vesth T.C."/>
            <person name="Frisvad J.C."/>
            <person name="Nybo J.L."/>
            <person name="Theobald S."/>
            <person name="Kuo A."/>
            <person name="Bowyer P."/>
            <person name="Matsuda Y."/>
            <person name="Mondo S."/>
            <person name="Lyhne E.K."/>
            <person name="Kogle M.E."/>
            <person name="Clum A."/>
            <person name="Lipzen A."/>
            <person name="Salamov A."/>
            <person name="Ngan C.Y."/>
            <person name="Daum C."/>
            <person name="Chiniquy J."/>
            <person name="Barry K."/>
            <person name="LaButti K."/>
            <person name="Simmons B.A."/>
            <person name="Magnuson J.K."/>
            <person name="Mortensen U.H."/>
            <person name="Larsen T.O."/>
            <person name="Grigoriev I.V."/>
            <person name="Baker S.E."/>
            <person name="Andersen M.R."/>
            <person name="Nordberg H.P."/>
            <person name="Cantor M.N."/>
            <person name="Hua S.X."/>
        </authorList>
    </citation>
    <scope>NUCLEOTIDE SEQUENCE [LARGE SCALE GENOMIC DNA]</scope>
    <source>
        <strain evidence="2 3">CBS 102.13</strain>
    </source>
</reference>